<sequence>MFQKIAIVAAIYYEPYAPDHKGLKQGLEWLNCKYIVCDPITESPSKILRKIKDFHPDLVLHHMSRCLILGLPEMIGKDIPQVFWMLDYRPQDYFLTKLKWELDIYKYQAQFLKYWFISNKCQISFWKEQLKIPVDFLPHACYIVNKLEYDKRFHYPCVFMGGMYNDEIFKPRKEFIQKIANMTNIKLILNCSGEERQENWFNMPKIYYSSDAVLDISHFWNCKGYASGRFFYTSGYGAAAVSKWFPDCEELYPSGTKLYFNTTEEAVDLIHWLQKNSKEREKIKQKAFNYGKKHHNYAIRWKKIFETLKQ</sequence>
<proteinExistence type="predicted"/>
<gene>
    <name evidence="2" type="ORF">ENG63_10080</name>
</gene>
<evidence type="ECO:0000313" key="2">
    <source>
        <dbReference type="EMBL" id="HDD45189.1"/>
    </source>
</evidence>
<feature type="domain" description="Spore protein YkvP/CgeB glycosyl transferase-like" evidence="1">
    <location>
        <begin position="172"/>
        <end position="305"/>
    </location>
</feature>
<dbReference type="InterPro" id="IPR055259">
    <property type="entry name" value="YkvP/CgeB_Glyco_trans-like"/>
</dbReference>
<accession>A0A7C0Y6W9</accession>
<name>A0A7C0Y6W9_DESA2</name>
<protein>
    <submittedName>
        <fullName evidence="2">Glycosyltransferase family 1 protein</fullName>
    </submittedName>
</protein>
<organism evidence="2">
    <name type="scientific">Desulfofervidus auxilii</name>
    <dbReference type="NCBI Taxonomy" id="1621989"/>
    <lineage>
        <taxon>Bacteria</taxon>
        <taxon>Pseudomonadati</taxon>
        <taxon>Thermodesulfobacteriota</taxon>
        <taxon>Candidatus Desulfofervidia</taxon>
        <taxon>Candidatus Desulfofervidales</taxon>
        <taxon>Candidatus Desulfofervidaceae</taxon>
        <taxon>Candidatus Desulfofervidus</taxon>
    </lineage>
</organism>
<dbReference type="AlphaFoldDB" id="A0A7C0Y6W9"/>
<reference evidence="2" key="1">
    <citation type="journal article" date="2020" name="mSystems">
        <title>Genome- and Community-Level Interaction Insights into Carbon Utilization and Element Cycling Functions of Hydrothermarchaeota in Hydrothermal Sediment.</title>
        <authorList>
            <person name="Zhou Z."/>
            <person name="Liu Y."/>
            <person name="Xu W."/>
            <person name="Pan J."/>
            <person name="Luo Z.H."/>
            <person name="Li M."/>
        </authorList>
    </citation>
    <scope>NUCLEOTIDE SEQUENCE [LARGE SCALE GENOMIC DNA]</scope>
    <source>
        <strain evidence="2">HyVt-233</strain>
    </source>
</reference>
<evidence type="ECO:0000259" key="1">
    <source>
        <dbReference type="Pfam" id="PF13524"/>
    </source>
</evidence>
<dbReference type="Pfam" id="PF13524">
    <property type="entry name" value="Glyco_trans_1_2"/>
    <property type="match status" value="1"/>
</dbReference>
<dbReference type="SUPFAM" id="SSF53756">
    <property type="entry name" value="UDP-Glycosyltransferase/glycogen phosphorylase"/>
    <property type="match status" value="1"/>
</dbReference>
<dbReference type="Proteomes" id="UP000886289">
    <property type="component" value="Unassembled WGS sequence"/>
</dbReference>
<comment type="caution">
    <text evidence="2">The sequence shown here is derived from an EMBL/GenBank/DDBJ whole genome shotgun (WGS) entry which is preliminary data.</text>
</comment>
<dbReference type="EMBL" id="DRBS01000374">
    <property type="protein sequence ID" value="HDD45189.1"/>
    <property type="molecule type" value="Genomic_DNA"/>
</dbReference>